<feature type="region of interest" description="Disordered" evidence="1">
    <location>
        <begin position="26"/>
        <end position="90"/>
    </location>
</feature>
<evidence type="ECO:0000256" key="1">
    <source>
        <dbReference type="SAM" id="MobiDB-lite"/>
    </source>
</evidence>
<protein>
    <submittedName>
        <fullName evidence="2">DUF3489 domain-containing protein</fullName>
    </submittedName>
</protein>
<dbReference type="Pfam" id="PF11994">
    <property type="entry name" value="DUF3489"/>
    <property type="match status" value="1"/>
</dbReference>
<reference evidence="2 3" key="1">
    <citation type="submission" date="2019-05" db="EMBL/GenBank/DDBJ databases">
        <title>Burkholderia sp. DHOD12, isolated from subtropical forest soil.</title>
        <authorList>
            <person name="Gao Z.-H."/>
            <person name="Qiu L.-H."/>
        </authorList>
    </citation>
    <scope>NUCLEOTIDE SEQUENCE [LARGE SCALE GENOMIC DNA]</scope>
    <source>
        <strain evidence="2 3">DHOD12</strain>
    </source>
</reference>
<feature type="compositionally biased region" description="Polar residues" evidence="1">
    <location>
        <begin position="41"/>
        <end position="62"/>
    </location>
</feature>
<sequence>MRYWCPSTPDFLATNQRDLSMATTVKTTRKTTTKPARKTSGKVTATRQRTTASMPTRQSTAKLTRARQQAVRAPEAVAVPDGTRAPREDSKQAQVLRLLATDTGATLADLMAATGWQAHSVRVFISATVRKKLGLNVESERVDGERTYRIAA</sequence>
<accession>A0A4V1EIN8</accession>
<keyword evidence="3" id="KW-1185">Reference proteome</keyword>
<gene>
    <name evidence="2" type="ORF">FAZ95_36475</name>
</gene>
<feature type="compositionally biased region" description="Basic residues" evidence="1">
    <location>
        <begin position="27"/>
        <end position="40"/>
    </location>
</feature>
<dbReference type="KEGG" id="tvl:FAZ95_36475"/>
<organism evidence="2 3">
    <name type="scientific">Trinickia violacea</name>
    <dbReference type="NCBI Taxonomy" id="2571746"/>
    <lineage>
        <taxon>Bacteria</taxon>
        <taxon>Pseudomonadati</taxon>
        <taxon>Pseudomonadota</taxon>
        <taxon>Betaproteobacteria</taxon>
        <taxon>Burkholderiales</taxon>
        <taxon>Burkholderiaceae</taxon>
        <taxon>Trinickia</taxon>
    </lineage>
</organism>
<dbReference type="AlphaFoldDB" id="A0A4V1EIN8"/>
<dbReference type="Proteomes" id="UP000298656">
    <property type="component" value="Chromosome 2"/>
</dbReference>
<evidence type="ECO:0000313" key="3">
    <source>
        <dbReference type="Proteomes" id="UP000298656"/>
    </source>
</evidence>
<proteinExistence type="predicted"/>
<evidence type="ECO:0000313" key="2">
    <source>
        <dbReference type="EMBL" id="QCP54420.1"/>
    </source>
</evidence>
<dbReference type="OrthoDB" id="6057673at2"/>
<dbReference type="InterPro" id="IPR021880">
    <property type="entry name" value="DUF3489"/>
</dbReference>
<name>A0A4V1EIN8_9BURK</name>
<dbReference type="EMBL" id="CP040078">
    <property type="protein sequence ID" value="QCP54420.1"/>
    <property type="molecule type" value="Genomic_DNA"/>
</dbReference>